<dbReference type="Proteomes" id="UP001163603">
    <property type="component" value="Chromosome 1"/>
</dbReference>
<gene>
    <name evidence="1" type="ORF">Pint_02889</name>
</gene>
<dbReference type="EMBL" id="CM047736">
    <property type="protein sequence ID" value="KAJ0052637.1"/>
    <property type="molecule type" value="Genomic_DNA"/>
</dbReference>
<name>A0ACC0ZKS8_9ROSI</name>
<evidence type="ECO:0000313" key="2">
    <source>
        <dbReference type="Proteomes" id="UP001163603"/>
    </source>
</evidence>
<proteinExistence type="predicted"/>
<protein>
    <submittedName>
        <fullName evidence="1">Uncharacterized protein</fullName>
    </submittedName>
</protein>
<evidence type="ECO:0000313" key="1">
    <source>
        <dbReference type="EMBL" id="KAJ0052637.1"/>
    </source>
</evidence>
<organism evidence="1 2">
    <name type="scientific">Pistacia integerrima</name>
    <dbReference type="NCBI Taxonomy" id="434235"/>
    <lineage>
        <taxon>Eukaryota</taxon>
        <taxon>Viridiplantae</taxon>
        <taxon>Streptophyta</taxon>
        <taxon>Embryophyta</taxon>
        <taxon>Tracheophyta</taxon>
        <taxon>Spermatophyta</taxon>
        <taxon>Magnoliopsida</taxon>
        <taxon>eudicotyledons</taxon>
        <taxon>Gunneridae</taxon>
        <taxon>Pentapetalae</taxon>
        <taxon>rosids</taxon>
        <taxon>malvids</taxon>
        <taxon>Sapindales</taxon>
        <taxon>Anacardiaceae</taxon>
        <taxon>Pistacia</taxon>
    </lineage>
</organism>
<keyword evidence="2" id="KW-1185">Reference proteome</keyword>
<reference evidence="2" key="1">
    <citation type="journal article" date="2023" name="G3 (Bethesda)">
        <title>Genome assembly and association tests identify interacting loci associated with vigor, precocity, and sex in interspecific pistachio rootstocks.</title>
        <authorList>
            <person name="Palmer W."/>
            <person name="Jacygrad E."/>
            <person name="Sagayaradj S."/>
            <person name="Cavanaugh K."/>
            <person name="Han R."/>
            <person name="Bertier L."/>
            <person name="Beede B."/>
            <person name="Kafkas S."/>
            <person name="Golino D."/>
            <person name="Preece J."/>
            <person name="Michelmore R."/>
        </authorList>
    </citation>
    <scope>NUCLEOTIDE SEQUENCE [LARGE SCALE GENOMIC DNA]</scope>
</reference>
<sequence>MGESTCLMQPFSYVSGIPSEAKEGNPIHALGQSISFGRFVSESLSWEKWSTFPHKKYVEEAERYSRPGSVAEKKAFFEAHYKKIAERKAAALLEQAQNDASKNVYESESVDGVNNVTTQDTRTMPFNSQPEVKASEYNEGNKVEAADFVNENKILVEKNVNVESTQQIGNDNNKVEALSQLGVDDKATQMGKPQLKSLDSKKDEKVSISKKKPTLSSSKSSSYGEPAALSLSKKENNFTPIKKKPAIDLAEKKRSTPKSTHKSIYFTPAREINRLTSTIIRKIDSSKVGSNAKASKDCSNPLKTPTTASVSGAAKHPLATPWSENRRAGTPHEASASGNKTVRARWHFLPTE</sequence>
<accession>A0ACC0ZKS8</accession>
<comment type="caution">
    <text evidence="1">The sequence shown here is derived from an EMBL/GenBank/DDBJ whole genome shotgun (WGS) entry which is preliminary data.</text>
</comment>